<protein>
    <submittedName>
        <fullName evidence="2">Uncharacterized protein</fullName>
    </submittedName>
</protein>
<keyword evidence="3" id="KW-1185">Reference proteome</keyword>
<feature type="compositionally biased region" description="Low complexity" evidence="1">
    <location>
        <begin position="401"/>
        <end position="419"/>
    </location>
</feature>
<dbReference type="KEGG" id="cim:CIMG_04605"/>
<feature type="compositionally biased region" description="Polar residues" evidence="1">
    <location>
        <begin position="596"/>
        <end position="605"/>
    </location>
</feature>
<accession>A0A0E1RXA5</accession>
<feature type="compositionally biased region" description="Polar residues" evidence="1">
    <location>
        <begin position="94"/>
        <end position="120"/>
    </location>
</feature>
<gene>
    <name evidence="2" type="ORF">CIMG_04605</name>
</gene>
<feature type="compositionally biased region" description="Basic residues" evidence="1">
    <location>
        <begin position="391"/>
        <end position="400"/>
    </location>
</feature>
<evidence type="ECO:0000313" key="2">
    <source>
        <dbReference type="EMBL" id="EAS33581.1"/>
    </source>
</evidence>
<feature type="compositionally biased region" description="Low complexity" evidence="1">
    <location>
        <begin position="430"/>
        <end position="460"/>
    </location>
</feature>
<feature type="compositionally biased region" description="Low complexity" evidence="1">
    <location>
        <begin position="365"/>
        <end position="390"/>
    </location>
</feature>
<dbReference type="OMA" id="KAMLDHW"/>
<sequence length="605" mass="66639">MSHQGQEDGEAGASSVDIPTSPIFHGRQLDYDESSRPPSSSTQFSTVDTHPTVKCLWCPEEFRANPDDPAKALKLHMQSAHPDVTSHSEHIASEDTSVAENMLQESDQTRQPRQLSNSQGAMGVDERMLFGWKIHDVRSFTKDYHGEKDDLEPMWKKSFDGFDRPKPYETEQAAPGNFLPITDPDIYVDLLKDPNSHSTEELYAITANAAKALEVWQDEYLAVDELSKWATRRVLKKTADPRKTEEFEVFEDKKEAKLYGYKHDSRPSKVGLQNPFLQGGFKPTADQMKRMAAAATDPYNVDGWEMVVKDGVEYVPRIRPLPPPEPKRKNNSNGKTENGRNGQKRVTRYGGSRHPATREPSQALTERSSPTPSTRTQSPEASATPSSYTVRSRRKTRSSARTRTSGTQGQSGGKTTRSQVAKPSALGPNRARAAPTSAPPTAIGTTATTPTSRSTPAPATVYDDPLLDPKNQEKIKMSKHPKRTEAMIRHWAKFNSEGRTRNPKRTKAQIEADKAAAAAEAAQRAPSGRKRKTETEGEEATTGASTPIPKKTRRPAAKLKAASESRSPAPIPAMQPMGVMAPPSGLPEVKRADDSPFSTPMHNGQ</sequence>
<name>A0A0E1RXA5_COCIM</name>
<feature type="region of interest" description="Disordered" evidence="1">
    <location>
        <begin position="316"/>
        <end position="605"/>
    </location>
</feature>
<evidence type="ECO:0000256" key="1">
    <source>
        <dbReference type="SAM" id="MobiDB-lite"/>
    </source>
</evidence>
<dbReference type="EMBL" id="GG704914">
    <property type="protein sequence ID" value="EAS33581.1"/>
    <property type="molecule type" value="Genomic_DNA"/>
</dbReference>
<dbReference type="Proteomes" id="UP000001261">
    <property type="component" value="Unassembled WGS sequence"/>
</dbReference>
<feature type="compositionally biased region" description="Polar residues" evidence="1">
    <location>
        <begin position="331"/>
        <end position="341"/>
    </location>
</feature>
<feature type="compositionally biased region" description="Basic and acidic residues" evidence="1">
    <location>
        <begin position="84"/>
        <end position="93"/>
    </location>
</feature>
<reference evidence="3" key="1">
    <citation type="journal article" date="2009" name="Genome Res.">
        <title>Comparative genomic analyses of the human fungal pathogens Coccidioides and their relatives.</title>
        <authorList>
            <person name="Sharpton T.J."/>
            <person name="Stajich J.E."/>
            <person name="Rounsley S.D."/>
            <person name="Gardner M.J."/>
            <person name="Wortman J.R."/>
            <person name="Jordar V.S."/>
            <person name="Maiti R."/>
            <person name="Kodira C.D."/>
            <person name="Neafsey D.E."/>
            <person name="Zeng Q."/>
            <person name="Hung C.-Y."/>
            <person name="McMahan C."/>
            <person name="Muszewska A."/>
            <person name="Grynberg M."/>
            <person name="Mandel M.A."/>
            <person name="Kellner E.M."/>
            <person name="Barker B.M."/>
            <person name="Galgiani J.N."/>
            <person name="Orbach M.J."/>
            <person name="Kirkland T.N."/>
            <person name="Cole G.T."/>
            <person name="Henn M.R."/>
            <person name="Birren B.W."/>
            <person name="Taylor J.W."/>
        </authorList>
    </citation>
    <scope>NUCLEOTIDE SEQUENCE [LARGE SCALE GENOMIC DNA]</scope>
    <source>
        <strain evidence="3">RS</strain>
    </source>
</reference>
<proteinExistence type="predicted"/>
<reference evidence="3" key="2">
    <citation type="journal article" date="2010" name="Genome Res.">
        <title>Population genomic sequencing of Coccidioides fungi reveals recent hybridization and transposon control.</title>
        <authorList>
            <person name="Neafsey D.E."/>
            <person name="Barker B.M."/>
            <person name="Sharpton T.J."/>
            <person name="Stajich J.E."/>
            <person name="Park D.J."/>
            <person name="Whiston E."/>
            <person name="Hung C.-Y."/>
            <person name="McMahan C."/>
            <person name="White J."/>
            <person name="Sykes S."/>
            <person name="Heiman D."/>
            <person name="Young S."/>
            <person name="Zeng Q."/>
            <person name="Abouelleil A."/>
            <person name="Aftuck L."/>
            <person name="Bessette D."/>
            <person name="Brown A."/>
            <person name="FitzGerald M."/>
            <person name="Lui A."/>
            <person name="Macdonald J.P."/>
            <person name="Priest M."/>
            <person name="Orbach M.J."/>
            <person name="Galgiani J.N."/>
            <person name="Kirkland T.N."/>
            <person name="Cole G.T."/>
            <person name="Birren B.W."/>
            <person name="Henn M.R."/>
            <person name="Taylor J.W."/>
            <person name="Rounsley S.D."/>
        </authorList>
    </citation>
    <scope>GENOME REANNOTATION</scope>
    <source>
        <strain evidence="3">RS</strain>
    </source>
</reference>
<evidence type="ECO:0000313" key="3">
    <source>
        <dbReference type="Proteomes" id="UP000001261"/>
    </source>
</evidence>
<feature type="region of interest" description="Disordered" evidence="1">
    <location>
        <begin position="1"/>
        <end position="49"/>
    </location>
</feature>
<dbReference type="VEuPathDB" id="FungiDB:CIMG_04605"/>
<feature type="compositionally biased region" description="Low complexity" evidence="1">
    <location>
        <begin position="515"/>
        <end position="525"/>
    </location>
</feature>
<dbReference type="STRING" id="246410.A0A0E1RXA5"/>
<dbReference type="OrthoDB" id="4115400at2759"/>
<dbReference type="RefSeq" id="XP_001245164.1">
    <property type="nucleotide sequence ID" value="XM_001245163.2"/>
</dbReference>
<dbReference type="GeneID" id="4563034"/>
<dbReference type="InParanoid" id="A0A0E1RXA5"/>
<feature type="region of interest" description="Disordered" evidence="1">
    <location>
        <begin position="76"/>
        <end position="121"/>
    </location>
</feature>
<dbReference type="AlphaFoldDB" id="A0A0E1RXA5"/>
<organism evidence="2 3">
    <name type="scientific">Coccidioides immitis (strain RS)</name>
    <name type="common">Valley fever fungus</name>
    <dbReference type="NCBI Taxonomy" id="246410"/>
    <lineage>
        <taxon>Eukaryota</taxon>
        <taxon>Fungi</taxon>
        <taxon>Dikarya</taxon>
        <taxon>Ascomycota</taxon>
        <taxon>Pezizomycotina</taxon>
        <taxon>Eurotiomycetes</taxon>
        <taxon>Eurotiomycetidae</taxon>
        <taxon>Onygenales</taxon>
        <taxon>Onygenaceae</taxon>
        <taxon>Coccidioides</taxon>
    </lineage>
</organism>